<evidence type="ECO:0000256" key="5">
    <source>
        <dbReference type="ARBA" id="ARBA00023014"/>
    </source>
</evidence>
<dbReference type="EMBL" id="BARS01006293">
    <property type="protein sequence ID" value="GAF67611.1"/>
    <property type="molecule type" value="Genomic_DNA"/>
</dbReference>
<dbReference type="InterPro" id="IPR002888">
    <property type="entry name" value="2Fe-2S-bd"/>
</dbReference>
<accession>X0RX78</accession>
<evidence type="ECO:0000256" key="4">
    <source>
        <dbReference type="ARBA" id="ARBA00023004"/>
    </source>
</evidence>
<dbReference type="InterPro" id="IPR001041">
    <property type="entry name" value="2Fe-2S_ferredoxin-type"/>
</dbReference>
<dbReference type="AlphaFoldDB" id="X0RX78"/>
<feature type="non-terminal residue" evidence="7">
    <location>
        <position position="1"/>
    </location>
</feature>
<evidence type="ECO:0000256" key="2">
    <source>
        <dbReference type="ARBA" id="ARBA00022723"/>
    </source>
</evidence>
<name>X0RX78_9ZZZZ</name>
<dbReference type="InterPro" id="IPR006058">
    <property type="entry name" value="2Fe2S_fd_BS"/>
</dbReference>
<dbReference type="SUPFAM" id="SSF47741">
    <property type="entry name" value="CO dehydrogenase ISP C-domain like"/>
    <property type="match status" value="1"/>
</dbReference>
<dbReference type="GO" id="GO:0051537">
    <property type="term" value="F:2 iron, 2 sulfur cluster binding"/>
    <property type="evidence" value="ECO:0007669"/>
    <property type="project" value="UniProtKB-KW"/>
</dbReference>
<dbReference type="PROSITE" id="PS00197">
    <property type="entry name" value="2FE2S_FER_1"/>
    <property type="match status" value="1"/>
</dbReference>
<dbReference type="PANTHER" id="PTHR44379">
    <property type="entry name" value="OXIDOREDUCTASE WITH IRON-SULFUR SUBUNIT"/>
    <property type="match status" value="1"/>
</dbReference>
<evidence type="ECO:0000313" key="7">
    <source>
        <dbReference type="EMBL" id="GAF67611.1"/>
    </source>
</evidence>
<keyword evidence="3" id="KW-0560">Oxidoreductase</keyword>
<dbReference type="InterPro" id="IPR051452">
    <property type="entry name" value="Diverse_Oxidoreductases"/>
</dbReference>
<keyword evidence="1" id="KW-0001">2Fe-2S</keyword>
<dbReference type="InterPro" id="IPR036010">
    <property type="entry name" value="2Fe-2S_ferredoxin-like_sf"/>
</dbReference>
<proteinExistence type="predicted"/>
<reference evidence="7" key="1">
    <citation type="journal article" date="2014" name="Front. Microbiol.">
        <title>High frequency of phylogenetically diverse reductive dehalogenase-homologous genes in deep subseafloor sedimentary metagenomes.</title>
        <authorList>
            <person name="Kawai M."/>
            <person name="Futagami T."/>
            <person name="Toyoda A."/>
            <person name="Takaki Y."/>
            <person name="Nishi S."/>
            <person name="Hori S."/>
            <person name="Arai W."/>
            <person name="Tsubouchi T."/>
            <person name="Morono Y."/>
            <person name="Uchiyama I."/>
            <person name="Ito T."/>
            <person name="Fujiyama A."/>
            <person name="Inagaki F."/>
            <person name="Takami H."/>
        </authorList>
    </citation>
    <scope>NUCLEOTIDE SEQUENCE</scope>
    <source>
        <strain evidence="7">Expedition CK06-06</strain>
    </source>
</reference>
<dbReference type="Gene3D" id="1.10.150.120">
    <property type="entry name" value="[2Fe-2S]-binding domain"/>
    <property type="match status" value="1"/>
</dbReference>
<gene>
    <name evidence="7" type="ORF">S01H1_12285</name>
</gene>
<evidence type="ECO:0000259" key="6">
    <source>
        <dbReference type="PROSITE" id="PS51085"/>
    </source>
</evidence>
<dbReference type="GO" id="GO:0016491">
    <property type="term" value="F:oxidoreductase activity"/>
    <property type="evidence" value="ECO:0007669"/>
    <property type="project" value="UniProtKB-KW"/>
</dbReference>
<dbReference type="GO" id="GO:0046872">
    <property type="term" value="F:metal ion binding"/>
    <property type="evidence" value="ECO:0007669"/>
    <property type="project" value="UniProtKB-KW"/>
</dbReference>
<feature type="domain" description="2Fe-2S ferredoxin-type" evidence="6">
    <location>
        <begin position="1"/>
        <end position="72"/>
    </location>
</feature>
<organism evidence="7">
    <name type="scientific">marine sediment metagenome</name>
    <dbReference type="NCBI Taxonomy" id="412755"/>
    <lineage>
        <taxon>unclassified sequences</taxon>
        <taxon>metagenomes</taxon>
        <taxon>ecological metagenomes</taxon>
    </lineage>
</organism>
<sequence>QVNGETFNLEAEDRRTLAEVIREDLQLLGTHMICEKGECGACTVIMDGLAVNSCLVLAADANGKEIETIEGVAQGFELHPIQKNFVEKGAVQCGMCTSGMILTAKAFLEKKPDPDEEEVRHAIAGNFCRCTGYVRIVDAILSSAPNLKES</sequence>
<protein>
    <recommendedName>
        <fullName evidence="6">2Fe-2S ferredoxin-type domain-containing protein</fullName>
    </recommendedName>
</protein>
<dbReference type="CDD" id="cd00207">
    <property type="entry name" value="fer2"/>
    <property type="match status" value="1"/>
</dbReference>
<dbReference type="Gene3D" id="3.10.20.30">
    <property type="match status" value="1"/>
</dbReference>
<keyword evidence="4" id="KW-0408">Iron</keyword>
<dbReference type="SUPFAM" id="SSF54292">
    <property type="entry name" value="2Fe-2S ferredoxin-like"/>
    <property type="match status" value="1"/>
</dbReference>
<keyword evidence="2" id="KW-0479">Metal-binding</keyword>
<dbReference type="Pfam" id="PF01799">
    <property type="entry name" value="Fer2_2"/>
    <property type="match status" value="1"/>
</dbReference>
<keyword evidence="5" id="KW-0411">Iron-sulfur</keyword>
<dbReference type="Pfam" id="PF00111">
    <property type="entry name" value="Fer2"/>
    <property type="match status" value="1"/>
</dbReference>
<dbReference type="InterPro" id="IPR012675">
    <property type="entry name" value="Beta-grasp_dom_sf"/>
</dbReference>
<dbReference type="InterPro" id="IPR036884">
    <property type="entry name" value="2Fe-2S-bd_dom_sf"/>
</dbReference>
<comment type="caution">
    <text evidence="7">The sequence shown here is derived from an EMBL/GenBank/DDBJ whole genome shotgun (WGS) entry which is preliminary data.</text>
</comment>
<evidence type="ECO:0000256" key="1">
    <source>
        <dbReference type="ARBA" id="ARBA00022714"/>
    </source>
</evidence>
<dbReference type="PANTHER" id="PTHR44379:SF8">
    <property type="entry name" value="XANTHINE DEHYDROGENASE IRON-SULFUR-BINDING SUBUNIT XDHC-RELATED"/>
    <property type="match status" value="1"/>
</dbReference>
<evidence type="ECO:0000256" key="3">
    <source>
        <dbReference type="ARBA" id="ARBA00023002"/>
    </source>
</evidence>
<dbReference type="PROSITE" id="PS51085">
    <property type="entry name" value="2FE2S_FER_2"/>
    <property type="match status" value="1"/>
</dbReference>